<gene>
    <name evidence="1" type="ORF">HD842_003595</name>
</gene>
<dbReference type="EMBL" id="JACHBX010000004">
    <property type="protein sequence ID" value="MBB6135428.1"/>
    <property type="molecule type" value="Genomic_DNA"/>
</dbReference>
<name>A0A7W9X2S9_9BURK</name>
<evidence type="ECO:0000313" key="1">
    <source>
        <dbReference type="EMBL" id="MBB6135428.1"/>
    </source>
</evidence>
<dbReference type="AlphaFoldDB" id="A0A7W9X2S9"/>
<keyword evidence="2" id="KW-1185">Reference proteome</keyword>
<comment type="caution">
    <text evidence="1">The sequence shown here is derived from an EMBL/GenBank/DDBJ whole genome shotgun (WGS) entry which is preliminary data.</text>
</comment>
<organism evidence="1 2">
    <name type="scientific">Massilia aurea</name>
    <dbReference type="NCBI Taxonomy" id="373040"/>
    <lineage>
        <taxon>Bacteria</taxon>
        <taxon>Pseudomonadati</taxon>
        <taxon>Pseudomonadota</taxon>
        <taxon>Betaproteobacteria</taxon>
        <taxon>Burkholderiales</taxon>
        <taxon>Oxalobacteraceae</taxon>
        <taxon>Telluria group</taxon>
        <taxon>Massilia</taxon>
    </lineage>
</organism>
<evidence type="ECO:0000313" key="2">
    <source>
        <dbReference type="Proteomes" id="UP000540787"/>
    </source>
</evidence>
<dbReference type="Proteomes" id="UP000540787">
    <property type="component" value="Unassembled WGS sequence"/>
</dbReference>
<reference evidence="1 2" key="1">
    <citation type="submission" date="2020-08" db="EMBL/GenBank/DDBJ databases">
        <title>The Agave Microbiome: Exploring the role of microbial communities in plant adaptations to desert environments.</title>
        <authorList>
            <person name="Partida-Martinez L.P."/>
        </authorList>
    </citation>
    <scope>NUCLEOTIDE SEQUENCE [LARGE SCALE GENOMIC DNA]</scope>
    <source>
        <strain evidence="1 2">AT3.2</strain>
    </source>
</reference>
<accession>A0A7W9X2S9</accession>
<sequence>MTISVSSCRCFWLSVKIVVACNEAGIRARLSGKKQRILKEAAEILSVLAPRLDGAGKGRKKVLDARGQWK</sequence>
<protein>
    <submittedName>
        <fullName evidence="1">Uncharacterized protein</fullName>
    </submittedName>
</protein>
<proteinExistence type="predicted"/>
<dbReference type="RefSeq" id="WP_183556104.1">
    <property type="nucleotide sequence ID" value="NZ_JACHBX010000004.1"/>
</dbReference>